<dbReference type="SUPFAM" id="SSF46955">
    <property type="entry name" value="Putative DNA-binding domain"/>
    <property type="match status" value="1"/>
</dbReference>
<protein>
    <recommendedName>
        <fullName evidence="1">Helix-turn-helix domain-containing protein</fullName>
    </recommendedName>
</protein>
<name>A0A7G5B846_9CAUD</name>
<dbReference type="InterPro" id="IPR009061">
    <property type="entry name" value="DNA-bd_dom_put_sf"/>
</dbReference>
<dbReference type="Pfam" id="PF12728">
    <property type="entry name" value="HTH_17"/>
    <property type="match status" value="1"/>
</dbReference>
<dbReference type="Proteomes" id="UP000515725">
    <property type="component" value="Segment"/>
</dbReference>
<evidence type="ECO:0000313" key="3">
    <source>
        <dbReference type="Proteomes" id="UP000515725"/>
    </source>
</evidence>
<proteinExistence type="predicted"/>
<sequence length="75" mass="8377">MANHLTEADLATRFDVTERTIQKWRRQKIGPAWIVIGKNTIRYREEDVRSYEERCLQGSTAPAGATDAAGENAAA</sequence>
<evidence type="ECO:0000259" key="1">
    <source>
        <dbReference type="Pfam" id="PF12728"/>
    </source>
</evidence>
<feature type="domain" description="Helix-turn-helix" evidence="1">
    <location>
        <begin position="5"/>
        <end position="54"/>
    </location>
</feature>
<dbReference type="EMBL" id="MT740727">
    <property type="protein sequence ID" value="QMV32469.1"/>
    <property type="molecule type" value="Genomic_DNA"/>
</dbReference>
<accession>A0A7G5B846</accession>
<organism evidence="2 3">
    <name type="scientific">Ralstonia phage Alix</name>
    <dbReference type="NCBI Taxonomy" id="2759718"/>
    <lineage>
        <taxon>Viruses</taxon>
        <taxon>Duplodnaviria</taxon>
        <taxon>Heunggongvirae</taxon>
        <taxon>Uroviricota</taxon>
        <taxon>Caudoviricetes</taxon>
        <taxon>Gervaisevirus</taxon>
        <taxon>Gervaisevirus claudettte</taxon>
    </lineage>
</organism>
<dbReference type="InterPro" id="IPR041657">
    <property type="entry name" value="HTH_17"/>
</dbReference>
<evidence type="ECO:0000313" key="2">
    <source>
        <dbReference type="EMBL" id="QMV32469.1"/>
    </source>
</evidence>
<gene>
    <name evidence="2" type="ORF">20A_00019</name>
</gene>
<reference evidence="2 3" key="1">
    <citation type="submission" date="2020-07" db="EMBL/GenBank/DDBJ databases">
        <title>Ralstonia phages.</title>
        <authorList>
            <person name="Trotereau A."/>
            <person name="Boyer C."/>
            <person name="Torres-Barcelo C."/>
        </authorList>
    </citation>
    <scope>NUCLEOTIDE SEQUENCE [LARGE SCALE GENOMIC DNA]</scope>
</reference>